<organism evidence="1 2">
    <name type="scientific">Sinorhizobium sojae CCBAU 05684</name>
    <dbReference type="NCBI Taxonomy" id="716928"/>
    <lineage>
        <taxon>Bacteria</taxon>
        <taxon>Pseudomonadati</taxon>
        <taxon>Pseudomonadota</taxon>
        <taxon>Alphaproteobacteria</taxon>
        <taxon>Hyphomicrobiales</taxon>
        <taxon>Rhizobiaceae</taxon>
        <taxon>Sinorhizobium/Ensifer group</taxon>
        <taxon>Sinorhizobium</taxon>
    </lineage>
</organism>
<evidence type="ECO:0000313" key="1">
    <source>
        <dbReference type="EMBL" id="ASY65967.1"/>
    </source>
</evidence>
<accession>A0A249PJP7</accession>
<proteinExistence type="predicted"/>
<dbReference type="KEGG" id="esj:SJ05684_b49850"/>
<name>A0A249PJP7_9HYPH</name>
<sequence>MREHQKALEQVYARHALWQGPTQQLARPNDGLSVGEK</sequence>
<dbReference type="AlphaFoldDB" id="A0A249PJP7"/>
<protein>
    <submittedName>
        <fullName evidence="1">Uncharacterized protein</fullName>
    </submittedName>
</protein>
<keyword evidence="2" id="KW-1185">Reference proteome</keyword>
<evidence type="ECO:0000313" key="2">
    <source>
        <dbReference type="Proteomes" id="UP000217211"/>
    </source>
</evidence>
<dbReference type="EMBL" id="CP023068">
    <property type="protein sequence ID" value="ASY65967.1"/>
    <property type="molecule type" value="Genomic_DNA"/>
</dbReference>
<keyword evidence="1" id="KW-0614">Plasmid</keyword>
<gene>
    <name evidence="1" type="ORF">SJ05684_b49850</name>
</gene>
<reference evidence="1 2" key="1">
    <citation type="submission" date="2017-08" db="EMBL/GenBank/DDBJ databases">
        <title>Multipartite genome sequences of Sinorhizobium species nodulating soybeans.</title>
        <authorList>
            <person name="Tian C.F."/>
        </authorList>
    </citation>
    <scope>NUCLEOTIDE SEQUENCE [LARGE SCALE GENOMIC DNA]</scope>
    <source>
        <strain evidence="1 2">CCBAU 05684</strain>
        <plasmid evidence="2">psj05684b</plasmid>
    </source>
</reference>
<dbReference type="Proteomes" id="UP000217211">
    <property type="component" value="Plasmid pSJ05684b"/>
</dbReference>
<geneLocation type="plasmid" evidence="2">
    <name>psj05684b</name>
</geneLocation>